<organism evidence="3 5">
    <name type="scientific">Streptomyces griseoviridis</name>
    <dbReference type="NCBI Taxonomy" id="45398"/>
    <lineage>
        <taxon>Bacteria</taxon>
        <taxon>Bacillati</taxon>
        <taxon>Actinomycetota</taxon>
        <taxon>Actinomycetes</taxon>
        <taxon>Kitasatosporales</taxon>
        <taxon>Streptomycetaceae</taxon>
        <taxon>Streptomyces</taxon>
    </lineage>
</organism>
<evidence type="ECO:0000313" key="4">
    <source>
        <dbReference type="EMBL" id="QCN89483.1"/>
    </source>
</evidence>
<evidence type="ECO:0000313" key="3">
    <source>
        <dbReference type="EMBL" id="AZS83661.1"/>
    </source>
</evidence>
<accession>A0A3Q9KSY5</accession>
<dbReference type="GO" id="GO:0008299">
    <property type="term" value="P:isoprenoid biosynthetic process"/>
    <property type="evidence" value="ECO:0007669"/>
    <property type="project" value="InterPro"/>
</dbReference>
<feature type="compositionally biased region" description="Basic residues" evidence="2">
    <location>
        <begin position="1"/>
        <end position="31"/>
    </location>
</feature>
<dbReference type="Proteomes" id="UP000271291">
    <property type="component" value="Chromosome"/>
</dbReference>
<dbReference type="GO" id="GO:0004659">
    <property type="term" value="F:prenyltransferase activity"/>
    <property type="evidence" value="ECO:0007669"/>
    <property type="project" value="InterPro"/>
</dbReference>
<dbReference type="EMBL" id="CP029078">
    <property type="protein sequence ID" value="QCN89483.1"/>
    <property type="molecule type" value="Genomic_DNA"/>
</dbReference>
<evidence type="ECO:0000313" key="5">
    <source>
        <dbReference type="Proteomes" id="UP000271291"/>
    </source>
</evidence>
<dbReference type="InterPro" id="IPR008949">
    <property type="entry name" value="Isoprenoid_synthase_dom_sf"/>
</dbReference>
<dbReference type="AlphaFoldDB" id="A0A3Q9KSY5"/>
<sequence>MGGHPRRRAAGRPRPRRARPRRAARRTRGRTHAAAADGRHRHGRLRDPGRGRSPMNPSPSTRSTTGAATRDDIVWNLAEHAVSYPAFTEHPGIRAEFVRSLHKRTRLWEPLLSLLAAEFDHRPSEASARVLSGWFTMVHLSAPIDQLVDRDPMSDHWRRLGGAGAIELVLALKDQVFRAPLLALDPGTDPGTAHAVTRATVELGSACLTASIGEYLDVVGYSELRSEPPFPAQAAARVALFYEQLVGWKSSVIYECLLRCAALTMEAPAPAVDALAAFGHHIGFAVQVLDDAGGVWGGGDDLEKEPVKVTSPLAYALTVDHPQRDELVDLLHTPAARRDVKRTREILDDIQARAFLEFLIRDRISLAVGALTDVLPGLVAPLERWADAYFRRTSQAPR</sequence>
<dbReference type="Proteomes" id="UP000501753">
    <property type="component" value="Chromosome"/>
</dbReference>
<name>A0A3Q9KSY5_STRGD</name>
<gene>
    <name evidence="4" type="ORF">DDJ31_34725</name>
    <name evidence="3" type="ORF">ELQ87_04630</name>
</gene>
<evidence type="ECO:0000256" key="1">
    <source>
        <dbReference type="RuleBase" id="RU004466"/>
    </source>
</evidence>
<dbReference type="InterPro" id="IPR000092">
    <property type="entry name" value="Polyprenyl_synt"/>
</dbReference>
<dbReference type="EMBL" id="CP034687">
    <property type="protein sequence ID" value="AZS83661.1"/>
    <property type="molecule type" value="Genomic_DNA"/>
</dbReference>
<feature type="region of interest" description="Disordered" evidence="2">
    <location>
        <begin position="1"/>
        <end position="68"/>
    </location>
</feature>
<protein>
    <submittedName>
        <fullName evidence="3">Uncharacterized protein</fullName>
    </submittedName>
</protein>
<proteinExistence type="inferred from homology"/>
<keyword evidence="1" id="KW-0808">Transferase</keyword>
<comment type="similarity">
    <text evidence="1">Belongs to the FPP/GGPP synthase family.</text>
</comment>
<dbReference type="SUPFAM" id="SSF48576">
    <property type="entry name" value="Terpenoid synthases"/>
    <property type="match status" value="1"/>
</dbReference>
<dbReference type="OrthoDB" id="4072471at2"/>
<evidence type="ECO:0000313" key="6">
    <source>
        <dbReference type="Proteomes" id="UP000501753"/>
    </source>
</evidence>
<dbReference type="KEGG" id="sgd:ELQ87_04630"/>
<dbReference type="Pfam" id="PF00348">
    <property type="entry name" value="polyprenyl_synt"/>
    <property type="match status" value="1"/>
</dbReference>
<feature type="compositionally biased region" description="Polar residues" evidence="2">
    <location>
        <begin position="58"/>
        <end position="67"/>
    </location>
</feature>
<reference evidence="4 6" key="1">
    <citation type="submission" date="2018-04" db="EMBL/GenBank/DDBJ databases">
        <title>Complete genome sequences of Streptomyces griseoviridis K61 and characterization of antagonistic properties of biological control agents.</title>
        <authorList>
            <person name="Mariita R.M."/>
            <person name="Sello J.K."/>
        </authorList>
    </citation>
    <scope>NUCLEOTIDE SEQUENCE [LARGE SCALE GENOMIC DNA]</scope>
    <source>
        <strain evidence="4 6">K61</strain>
    </source>
</reference>
<keyword evidence="6" id="KW-1185">Reference proteome</keyword>
<reference evidence="3 5" key="2">
    <citation type="submission" date="2018-12" db="EMBL/GenBank/DDBJ databases">
        <title>Streptomyces griseoviridis F1-27 complete genome.</title>
        <authorList>
            <person name="Mariita R.M."/>
            <person name="Sello J.K."/>
        </authorList>
    </citation>
    <scope>NUCLEOTIDE SEQUENCE [LARGE SCALE GENOMIC DNA]</scope>
    <source>
        <strain evidence="3 5">F1-27</strain>
    </source>
</reference>
<dbReference type="Gene3D" id="1.10.600.10">
    <property type="entry name" value="Farnesyl Diphosphate Synthase"/>
    <property type="match status" value="1"/>
</dbReference>
<evidence type="ECO:0000256" key="2">
    <source>
        <dbReference type="SAM" id="MobiDB-lite"/>
    </source>
</evidence>